<sequence>MTTLTFQNVKHILAASLLSLGLVACNKGTQSTEKTADTTQTTSSIEQIKKNGVVRIGVFSDKPPFGYLDAQGKNQG</sequence>
<comment type="caution">
    <text evidence="1">The sequence shown here is derived from an EMBL/GenBank/DDBJ whole genome shotgun (WGS) entry which is preliminary data.</text>
</comment>
<dbReference type="AlphaFoldDB" id="A0A429M6W7"/>
<dbReference type="EMBL" id="RFDI01002535">
    <property type="protein sequence ID" value="RSR15446.1"/>
    <property type="molecule type" value="Genomic_DNA"/>
</dbReference>
<dbReference type="SUPFAM" id="SSF53850">
    <property type="entry name" value="Periplasmic binding protein-like II"/>
    <property type="match status" value="1"/>
</dbReference>
<protein>
    <submittedName>
        <fullName evidence="1">ABC transporter substrate-binding protein</fullName>
    </submittedName>
</protein>
<dbReference type="Proteomes" id="UP000280073">
    <property type="component" value="Unassembled WGS sequence"/>
</dbReference>
<evidence type="ECO:0000313" key="2">
    <source>
        <dbReference type="Proteomes" id="UP000280073"/>
    </source>
</evidence>
<name>A0A429M6W7_ACIBA</name>
<reference evidence="1 2" key="1">
    <citation type="submission" date="2018-10" db="EMBL/GenBank/DDBJ databases">
        <title>GWAS and RNA-Seq identify cryptic mechanisms of antimicrobial resistance in Acinetobacter baumannii.</title>
        <authorList>
            <person name="Sahl J.W."/>
        </authorList>
    </citation>
    <scope>NUCLEOTIDE SEQUENCE [LARGE SCALE GENOMIC DNA]</scope>
    <source>
        <strain evidence="1 2">TG28175</strain>
    </source>
</reference>
<evidence type="ECO:0000313" key="1">
    <source>
        <dbReference type="EMBL" id="RSR15446.1"/>
    </source>
</evidence>
<accession>A0A429M6W7</accession>
<feature type="non-terminal residue" evidence="1">
    <location>
        <position position="76"/>
    </location>
</feature>
<proteinExistence type="predicted"/>
<dbReference type="Gene3D" id="3.40.190.10">
    <property type="entry name" value="Periplasmic binding protein-like II"/>
    <property type="match status" value="1"/>
</dbReference>
<organism evidence="1 2">
    <name type="scientific">Acinetobacter baumannii</name>
    <dbReference type="NCBI Taxonomy" id="470"/>
    <lineage>
        <taxon>Bacteria</taxon>
        <taxon>Pseudomonadati</taxon>
        <taxon>Pseudomonadota</taxon>
        <taxon>Gammaproteobacteria</taxon>
        <taxon>Moraxellales</taxon>
        <taxon>Moraxellaceae</taxon>
        <taxon>Acinetobacter</taxon>
        <taxon>Acinetobacter calcoaceticus/baumannii complex</taxon>
    </lineage>
</organism>
<gene>
    <name evidence="1" type="ORF">EA686_28655</name>
</gene>